<dbReference type="PANTHER" id="PTHR11863">
    <property type="entry name" value="STEROL DESATURASE"/>
    <property type="match status" value="1"/>
</dbReference>
<dbReference type="GO" id="GO:0008610">
    <property type="term" value="P:lipid biosynthetic process"/>
    <property type="evidence" value="ECO:0007669"/>
    <property type="project" value="InterPro"/>
</dbReference>
<dbReference type="eggNOG" id="COG3000">
    <property type="taxonomic scope" value="Bacteria"/>
</dbReference>
<name>K2J666_9PROT</name>
<feature type="domain" description="Fatty acid hydroxylase" evidence="6">
    <location>
        <begin position="90"/>
        <end position="223"/>
    </location>
</feature>
<dbReference type="EMBL" id="AMRL01000002">
    <property type="protein sequence ID" value="EKE78556.1"/>
    <property type="molecule type" value="Genomic_DNA"/>
</dbReference>
<keyword evidence="4 5" id="KW-0472">Membrane</keyword>
<evidence type="ECO:0000313" key="7">
    <source>
        <dbReference type="EMBL" id="EKE78556.1"/>
    </source>
</evidence>
<proteinExistence type="predicted"/>
<dbReference type="GO" id="GO:0016491">
    <property type="term" value="F:oxidoreductase activity"/>
    <property type="evidence" value="ECO:0007669"/>
    <property type="project" value="InterPro"/>
</dbReference>
<dbReference type="InterPro" id="IPR050307">
    <property type="entry name" value="Sterol_Desaturase_Related"/>
</dbReference>
<reference evidence="7 8" key="1">
    <citation type="journal article" date="2012" name="J. Bacteriol.">
        <title>Genome Sequence of Oceanibaculum indicum Type Strain P24.</title>
        <authorList>
            <person name="Lai Q."/>
            <person name="Shao Z."/>
        </authorList>
    </citation>
    <scope>NUCLEOTIDE SEQUENCE [LARGE SCALE GENOMIC DNA]</scope>
    <source>
        <strain evidence="7 8">P24</strain>
    </source>
</reference>
<evidence type="ECO:0000313" key="8">
    <source>
        <dbReference type="Proteomes" id="UP000006746"/>
    </source>
</evidence>
<evidence type="ECO:0000259" key="6">
    <source>
        <dbReference type="Pfam" id="PF04116"/>
    </source>
</evidence>
<evidence type="ECO:0000256" key="1">
    <source>
        <dbReference type="ARBA" id="ARBA00004370"/>
    </source>
</evidence>
<feature type="transmembrane region" description="Helical" evidence="5">
    <location>
        <begin position="152"/>
        <end position="170"/>
    </location>
</feature>
<evidence type="ECO:0000256" key="2">
    <source>
        <dbReference type="ARBA" id="ARBA00022692"/>
    </source>
</evidence>
<organism evidence="7 8">
    <name type="scientific">Oceanibaculum indicum P24</name>
    <dbReference type="NCBI Taxonomy" id="1207063"/>
    <lineage>
        <taxon>Bacteria</taxon>
        <taxon>Pseudomonadati</taxon>
        <taxon>Pseudomonadota</taxon>
        <taxon>Alphaproteobacteria</taxon>
        <taxon>Rhodospirillales</taxon>
        <taxon>Oceanibaculaceae</taxon>
        <taxon>Oceanibaculum</taxon>
    </lineage>
</organism>
<feature type="transmembrane region" description="Helical" evidence="5">
    <location>
        <begin position="82"/>
        <end position="101"/>
    </location>
</feature>
<comment type="subcellular location">
    <subcellularLocation>
        <location evidence="1">Membrane</location>
    </subcellularLocation>
</comment>
<evidence type="ECO:0000256" key="4">
    <source>
        <dbReference type="ARBA" id="ARBA00023136"/>
    </source>
</evidence>
<dbReference type="PATRIC" id="fig|1207063.3.peg.672"/>
<dbReference type="AlphaFoldDB" id="K2J666"/>
<sequence length="257" mass="29113">MPIETLLAWKSIAVGLWIALFLIGERLLPAANRPVEARGLSRLARNAGLWLLNAGLSPLIVIPVSLWASQHTLGWRPDALRGGWALLADILLLDFVIYWWHRANHELPLLWRFHAVHHLDRFLDASSAVRFHFGEVLLSALARAAIIMLFDIPLASVLVFEALVLMASIFHHSNLRLPGKLETVLARIVVTPSIHWMHHHAVRRDTDSNYATILSLWDRLFGSRNPQLRRLDMEIGLEGEVRDGGFAELLARPFRKS</sequence>
<accession>K2J666</accession>
<feature type="transmembrane region" description="Helical" evidence="5">
    <location>
        <begin position="6"/>
        <end position="28"/>
    </location>
</feature>
<comment type="caution">
    <text evidence="7">The sequence shown here is derived from an EMBL/GenBank/DDBJ whole genome shotgun (WGS) entry which is preliminary data.</text>
</comment>
<dbReference type="Proteomes" id="UP000006746">
    <property type="component" value="Unassembled WGS sequence"/>
</dbReference>
<dbReference type="STRING" id="1207063.P24_03311"/>
<feature type="transmembrane region" description="Helical" evidence="5">
    <location>
        <begin position="49"/>
        <end position="70"/>
    </location>
</feature>
<gene>
    <name evidence="7" type="ORF">P24_03311</name>
</gene>
<dbReference type="RefSeq" id="WP_008943279.1">
    <property type="nucleotide sequence ID" value="NZ_AMRL01000002.1"/>
</dbReference>
<dbReference type="InterPro" id="IPR006694">
    <property type="entry name" value="Fatty_acid_hydroxylase"/>
</dbReference>
<dbReference type="GO" id="GO:0016020">
    <property type="term" value="C:membrane"/>
    <property type="evidence" value="ECO:0007669"/>
    <property type="project" value="UniProtKB-SubCell"/>
</dbReference>
<dbReference type="Pfam" id="PF04116">
    <property type="entry name" value="FA_hydroxylase"/>
    <property type="match status" value="1"/>
</dbReference>
<evidence type="ECO:0000256" key="3">
    <source>
        <dbReference type="ARBA" id="ARBA00022989"/>
    </source>
</evidence>
<dbReference type="GO" id="GO:0005506">
    <property type="term" value="F:iron ion binding"/>
    <property type="evidence" value="ECO:0007669"/>
    <property type="project" value="InterPro"/>
</dbReference>
<keyword evidence="8" id="KW-1185">Reference proteome</keyword>
<protein>
    <submittedName>
        <fullName evidence="7">Sterol desaturase</fullName>
    </submittedName>
</protein>
<keyword evidence="2 5" id="KW-0812">Transmembrane</keyword>
<evidence type="ECO:0000256" key="5">
    <source>
        <dbReference type="SAM" id="Phobius"/>
    </source>
</evidence>
<keyword evidence="3 5" id="KW-1133">Transmembrane helix</keyword>